<evidence type="ECO:0000313" key="2">
    <source>
        <dbReference type="Proteomes" id="UP001630127"/>
    </source>
</evidence>
<dbReference type="EMBL" id="JBJUIK010000011">
    <property type="protein sequence ID" value="KAL3512088.1"/>
    <property type="molecule type" value="Genomic_DNA"/>
</dbReference>
<keyword evidence="2" id="KW-1185">Reference proteome</keyword>
<reference evidence="1 2" key="1">
    <citation type="submission" date="2024-11" db="EMBL/GenBank/DDBJ databases">
        <title>A near-complete genome assembly of Cinchona calisaya.</title>
        <authorList>
            <person name="Lian D.C."/>
            <person name="Zhao X.W."/>
            <person name="Wei L."/>
        </authorList>
    </citation>
    <scope>NUCLEOTIDE SEQUENCE [LARGE SCALE GENOMIC DNA]</scope>
    <source>
        <tissue evidence="1">Nenye</tissue>
    </source>
</reference>
<evidence type="ECO:0000313" key="1">
    <source>
        <dbReference type="EMBL" id="KAL3512088.1"/>
    </source>
</evidence>
<dbReference type="AlphaFoldDB" id="A0ABD2Z2V7"/>
<accession>A0ABD2Z2V7</accession>
<gene>
    <name evidence="1" type="ORF">ACH5RR_024805</name>
</gene>
<dbReference type="Proteomes" id="UP001630127">
    <property type="component" value="Unassembled WGS sequence"/>
</dbReference>
<comment type="caution">
    <text evidence="1">The sequence shown here is derived from an EMBL/GenBank/DDBJ whole genome shotgun (WGS) entry which is preliminary data.</text>
</comment>
<name>A0ABD2Z2V7_9GENT</name>
<protein>
    <submittedName>
        <fullName evidence="1">Uncharacterized protein</fullName>
    </submittedName>
</protein>
<proteinExistence type="predicted"/>
<organism evidence="1 2">
    <name type="scientific">Cinchona calisaya</name>
    <dbReference type="NCBI Taxonomy" id="153742"/>
    <lineage>
        <taxon>Eukaryota</taxon>
        <taxon>Viridiplantae</taxon>
        <taxon>Streptophyta</taxon>
        <taxon>Embryophyta</taxon>
        <taxon>Tracheophyta</taxon>
        <taxon>Spermatophyta</taxon>
        <taxon>Magnoliopsida</taxon>
        <taxon>eudicotyledons</taxon>
        <taxon>Gunneridae</taxon>
        <taxon>Pentapetalae</taxon>
        <taxon>asterids</taxon>
        <taxon>lamiids</taxon>
        <taxon>Gentianales</taxon>
        <taxon>Rubiaceae</taxon>
        <taxon>Cinchonoideae</taxon>
        <taxon>Cinchoneae</taxon>
        <taxon>Cinchona</taxon>
    </lineage>
</organism>
<sequence length="107" mass="12079">MAVHDFISVLKLKILEEKMALWIVDDLEAIAALKESVALEFSQGKGKRVCEEGEKALFYSDAIDCYTRAIYPEDHVNLLLGNYRLALQDAAQINVKAFYRAVRACLL</sequence>